<dbReference type="GO" id="GO:0007156">
    <property type="term" value="P:homophilic cell adhesion via plasma membrane adhesion molecules"/>
    <property type="evidence" value="ECO:0007669"/>
    <property type="project" value="InterPro"/>
</dbReference>
<dbReference type="GO" id="GO:0005509">
    <property type="term" value="F:calcium ion binding"/>
    <property type="evidence" value="ECO:0007669"/>
    <property type="project" value="InterPro"/>
</dbReference>
<feature type="domain" description="Cadherin" evidence="2">
    <location>
        <begin position="997"/>
        <end position="1104"/>
    </location>
</feature>
<sequence>MALHSLRNGIRYMAYERRLMFDAAAVATAENTLTPENSDAAASQDTTQDNAHHTSTDSNDLAQVVANIDTSAEKHQVYFIDASVPDKETLINQIPADAEVYILDANKDGLNQIADILSGKENIDAVHIISHGASGEIELGNTVITADNFADYSVALNTINAALNSSADILLYGCNVGDDNGLNLLQALSASLDADIAASDDTTGADGDWVLETQVGDGTIDTASLAPTHWLGNLLIGLNTPPVAVADVAVVDEDASTVINVLGNDTDLEGNALTVTSASALFGKVTINANGTLNYTPNANFFGVDTITYMIRDSGGLYALAPGIVTVTVNPVNDLPTISLPVINLLQEDTPLIFASALGTQISIGDIDGSIAQLSLSVPVGTLTLSQTANLSFSQGDGVNDSQITIKGNIEDINAALNGLIYTPDADYNGPVTITIGLTDTLLSIPLSFSLPIGIAPVADIVNDTVTAGTGAPVSFNVMANDTFENINAKVTSWSNPAHGTVTIDAAGNAIYTPNSGYLGNDSFTYTVTSNGTTETATVTINVVDLNHAPVAGNDSATTAEDTAITVNVLANDTDADGDTLTITSASASHGTVVINANGTLTYTPSANFYGTDSVTYTISDGHGGTATGTLALTVTAVNDNPVAVNDSATTAEDTPVTVNVLANDSDVDGDSLTVTAASAGHGTVVINANGTLTYTPAANYNGTDTVTYTISDGHGGTATGTLALTVTAVNDAPVAVSDSATTAEDTPVTVNVLANDSDVDGDSLTVTAASAGHGTVVINANGTLTYTPAANYNGTDTVTYTISDGHGGTATGTLAVTITAVNDNPVAVNDSATTAEDTPVTVNVLANDSDVDGDSLTVTAASAGHGTVVINANGTLTYTPNANYNGTDTVTYTISDGHGGTATGTLAVTITAVNDNPVAVNDSATTAEDTPVTVNVLANDSDVDGDSLTVSAASAGHGTVVINANGTLTYTPNANYNGTDTVTYTISDGHGGTATGTLVVTITAVNDNPVAANDSATTAEDTPVTVNVLANDSDVDGDSLTVSSASAGHGTVVINANGTITYTPAANYNGTDTVTYTVSDGNGGTATATLSVTVTPVNDAPVAGTVSATTAEDTPVTVDVFSSASDAENDTLSVTAASAGHGTVVINADGTLTYTPNANYNGNDTITYTLSDGNGGTVTSTVALTITAVNDAPQAGSVAAQTTAEDTPVTVNVLAGATDPDGDTLAVTAASAGHGTVVINGDGSVTYTPAANYNGSDVITYTLSDGNGGTVTSTVAVTVTPVNDAPQVGNVTATTDEDTPVTVNVLAGATDPDGDTLAVTAASAGHGTVVINGNGTLTYTPAANYNGSDVITYTISDGNGGTVTSTVAVTVTAVNDAPLAGTVAPQTTAEDTPVTVNLLNSASDPDGDTLAVTAASAGHGTVTINGDGTVTYTPAANYNGSDTITYTLSDGNGGTVTSTVAVTITAVNDAPLAGTVVPQTTAEDTPVTVNVLAGATDPDGDTLAVTAASAGHGTVVINGDGTVTYTPAANYNGSDTITYTLSDGNGGTVTSTVAVTVTAVNDAPLAGTVAPQTTAEDTPVTVNVLAGATDPDGDTVTVSSASAGHGTVVINGDGTVTYTPAANYNGSDTITYTLSDGNGGTVTSTVAITITAVNDAPLAGSVTPQTTAEDTPVTVNVLAGATDPDGDTLAATAASAGHGTVVINGDGTVTYTPAANYNGSDTITYTLSDGNGGTVTSTVVVTVTAVNDAPQAGTVAPQTTAEDTPVTVNVLAGATDPDGDPQAVTAASAGHGTVVINGDGTVTYTPAANYNGNDTITYTLSDGNGGTVTSTVAVTVTAVNDAPQAGTVNAATDEDTPLTVNVLASASDPDGDTLVVTAASAGHGTVVINGDGTITYTPAANYNGNDTINYIISDGKGGTVSATVAITVNAVNDTPQAGNDEATTVENVPVVVNVLENDSDADGDTLTVTAASADHGIVVINPDGTLTYTPGTNFTGTDTITYTLSDGHGGTSTATGLVTIYVNSQTATPPVPAPDSAITAEDTPVTVDVLSNDTDTDPGSLMVESAQALHGSVTINADGTLTYTPNANYNGTDTITYLVSNSQGAMATGVVAVVITPVNDAPVAGSVSQVTAEDTPVTVDVLSTATDAEGDSLTVTSASAANGTVVINADGTLTYTPAANFNGSDTITYTLSDGNGGTTTSTVAMTVTAVNDAPLAGSVPAQTTAEDTPVTVNVLAAATDPDGDTLAVTAASAGHGTVVINGDGTVTYTPAANYNGSDVITYTLSDGNGGTVTSTVVVTITAVNDAPLAGTVPPQTTAEDTPVTVNVLAPATDPDGDSLAVSTASAAHGSVVINGDGTVTYTPASNYNGSDTITYTLSDGNGGTVTSTVAITVTAVNDAPLAGSVTPQTTAEDTPVTVNVLAPATDPDGDTLAVTAASAGHGTVVINGDGTVTYTPAANYNGSDVITYTLSDGNGGTVTSTVAVTITAVNDAPLAGTVAPQTTAEDTPVTVNVLAPATDPDGDTLAISTASAGHGTVVINGDGTVTYTPAANYNGSDIITYTLSDGNGGTVTGTVAITVTAVNDAPLAGTVAPQTTAEDTPVTVNVLAPATDPDGDSLVVSTASAGHGTVVINGDGTVTYTPAANYNGSDTITYTLSDGKGGTVTGTVAITVTAVNDAPLAGTVAPQTTAEDTPVTVNVLAPATDPDGDTLAVSVASADHGTVTINGDGTVTYTPAANYNGSDTITYTLSDGNGGTVTGTVAITVTAVNDAPLAGSVTPQTTAEDTPVTVNVLAGATDPDGDTLAVTAASAGHGTVVINGDGTVTYTPAANYNGSDTITYTISDGKGGTVTSTVAVTITAVNDAPLAGTVAPQTTAEDTPVTVNVLAPATDPDGDSLAVSTASAAHGSVVINGDGTVTYTPASNYNGSDTITYTLSDGNGGTVTG</sequence>
<dbReference type="Pfam" id="PF14252">
    <property type="entry name" value="DUF4347"/>
    <property type="match status" value="1"/>
</dbReference>
<dbReference type="NCBIfam" id="TIGR01965">
    <property type="entry name" value="VCBS_repeat"/>
    <property type="match status" value="5"/>
</dbReference>
<gene>
    <name evidence="3" type="ORF">DES37_102232</name>
</gene>
<dbReference type="Proteomes" id="UP000246744">
    <property type="component" value="Unassembled WGS sequence"/>
</dbReference>
<dbReference type="InterPro" id="IPR002126">
    <property type="entry name" value="Cadherin-like_dom"/>
</dbReference>
<feature type="non-terminal residue" evidence="3">
    <location>
        <position position="2946"/>
    </location>
</feature>
<dbReference type="PROSITE" id="PS50268">
    <property type="entry name" value="CADHERIN_2"/>
    <property type="match status" value="1"/>
</dbReference>
<dbReference type="InterPro" id="IPR010221">
    <property type="entry name" value="VCBS_dom"/>
</dbReference>
<reference evidence="3 4" key="1">
    <citation type="submission" date="2018-05" db="EMBL/GenBank/DDBJ databases">
        <title>Genomic Encyclopedia of Type Strains, Phase IV (KMG-IV): sequencing the most valuable type-strain genomes for metagenomic binning, comparative biology and taxonomic classification.</title>
        <authorList>
            <person name="Goeker M."/>
        </authorList>
    </citation>
    <scope>NUCLEOTIDE SEQUENCE [LARGE SCALE GENOMIC DNA]</scope>
    <source>
        <strain evidence="3 4">DSM 19579</strain>
    </source>
</reference>
<feature type="compositionally biased region" description="Polar residues" evidence="1">
    <location>
        <begin position="34"/>
        <end position="49"/>
    </location>
</feature>
<dbReference type="InterPro" id="IPR041690">
    <property type="entry name" value="Cadherin_5"/>
</dbReference>
<dbReference type="Gene3D" id="2.60.40.3440">
    <property type="match status" value="3"/>
</dbReference>
<dbReference type="SUPFAM" id="SSF49313">
    <property type="entry name" value="Cadherin-like"/>
    <property type="match status" value="1"/>
</dbReference>
<name>A0A317Q4W5_9ENTR</name>
<evidence type="ECO:0000313" key="4">
    <source>
        <dbReference type="Proteomes" id="UP000246744"/>
    </source>
</evidence>
<feature type="region of interest" description="Disordered" evidence="1">
    <location>
        <begin position="34"/>
        <end position="58"/>
    </location>
</feature>
<comment type="caution">
    <text evidence="3">The sequence shown here is derived from an EMBL/GenBank/DDBJ whole genome shotgun (WGS) entry which is preliminary data.</text>
</comment>
<organism evidence="3 4">
    <name type="scientific">Mangrovibacter plantisponsor</name>
    <dbReference type="NCBI Taxonomy" id="451513"/>
    <lineage>
        <taxon>Bacteria</taxon>
        <taxon>Pseudomonadati</taxon>
        <taxon>Pseudomonadota</taxon>
        <taxon>Gammaproteobacteria</taxon>
        <taxon>Enterobacterales</taxon>
        <taxon>Enterobacteriaceae</taxon>
        <taxon>Mangrovibacter</taxon>
    </lineage>
</organism>
<dbReference type="InterPro" id="IPR013783">
    <property type="entry name" value="Ig-like_fold"/>
</dbReference>
<dbReference type="InterPro" id="IPR006644">
    <property type="entry name" value="Cadg"/>
</dbReference>
<dbReference type="EMBL" id="QGTS01000002">
    <property type="protein sequence ID" value="PWW11624.1"/>
    <property type="molecule type" value="Genomic_DNA"/>
</dbReference>
<dbReference type="Gene3D" id="2.60.40.10">
    <property type="entry name" value="Immunoglobulins"/>
    <property type="match status" value="1"/>
</dbReference>
<evidence type="ECO:0000259" key="2">
    <source>
        <dbReference type="PROSITE" id="PS50268"/>
    </source>
</evidence>
<dbReference type="RefSeq" id="WP_170123721.1">
    <property type="nucleotide sequence ID" value="NZ_QGTS01000002.1"/>
</dbReference>
<dbReference type="Pfam" id="PF17963">
    <property type="entry name" value="Big_9"/>
    <property type="match status" value="10"/>
</dbReference>
<proteinExistence type="predicted"/>
<keyword evidence="4" id="KW-1185">Reference proteome</keyword>
<evidence type="ECO:0000313" key="3">
    <source>
        <dbReference type="EMBL" id="PWW11624.1"/>
    </source>
</evidence>
<dbReference type="SMART" id="SM00736">
    <property type="entry name" value="CADG"/>
    <property type="match status" value="14"/>
</dbReference>
<accession>A0A317Q4W5</accession>
<dbReference type="InterPro" id="IPR015919">
    <property type="entry name" value="Cadherin-like_sf"/>
</dbReference>
<dbReference type="InterPro" id="IPR025592">
    <property type="entry name" value="DUF4347"/>
</dbReference>
<protein>
    <submittedName>
        <fullName evidence="3">VCBS repeat-containing protein</fullName>
    </submittedName>
</protein>
<dbReference type="GO" id="GO:0016020">
    <property type="term" value="C:membrane"/>
    <property type="evidence" value="ECO:0007669"/>
    <property type="project" value="InterPro"/>
</dbReference>
<dbReference type="Gene3D" id="2.60.40.2810">
    <property type="match status" value="24"/>
</dbReference>
<dbReference type="PANTHER" id="PTHR34720:SF9">
    <property type="entry name" value="BLR4714 PROTEIN"/>
    <property type="match status" value="1"/>
</dbReference>
<evidence type="ECO:0000256" key="1">
    <source>
        <dbReference type="SAM" id="MobiDB-lite"/>
    </source>
</evidence>
<dbReference type="PANTHER" id="PTHR34720">
    <property type="entry name" value="MICROCYSTIN DEPENDENT PROTEIN"/>
    <property type="match status" value="1"/>
</dbReference>
<dbReference type="Pfam" id="PF17892">
    <property type="entry name" value="Cadherin_5"/>
    <property type="match status" value="18"/>
</dbReference>
<dbReference type="NCBIfam" id="NF012211">
    <property type="entry name" value="tand_rpt_95"/>
    <property type="match status" value="28"/>
</dbReference>